<sequence>MCAAGELKQSGGERGLARGRAVFHRAGEREREKRRLLLIRGGGSSPRSVRLLSDTCSHSHIFMSLRNPSPVIEVTGIVSQG</sequence>
<dbReference type="Proteomes" id="UP001558613">
    <property type="component" value="Unassembled WGS sequence"/>
</dbReference>
<reference evidence="1 2" key="1">
    <citation type="submission" date="2023-09" db="EMBL/GenBank/DDBJ databases">
        <authorList>
            <person name="Wang M."/>
        </authorList>
    </citation>
    <scope>NUCLEOTIDE SEQUENCE [LARGE SCALE GENOMIC DNA]</scope>
    <source>
        <strain evidence="1">GT-2023</strain>
        <tissue evidence="1">Liver</tissue>
    </source>
</reference>
<proteinExistence type="predicted"/>
<comment type="caution">
    <text evidence="1">The sequence shown here is derived from an EMBL/GenBank/DDBJ whole genome shotgun (WGS) entry which is preliminary data.</text>
</comment>
<gene>
    <name evidence="1" type="ORF">QQF64_012600</name>
</gene>
<evidence type="ECO:0000313" key="2">
    <source>
        <dbReference type="Proteomes" id="UP001558613"/>
    </source>
</evidence>
<dbReference type="EMBL" id="JAYMGO010000018">
    <property type="protein sequence ID" value="KAL1257055.1"/>
    <property type="molecule type" value="Genomic_DNA"/>
</dbReference>
<protein>
    <submittedName>
        <fullName evidence="1">Uncharacterized protein</fullName>
    </submittedName>
</protein>
<organism evidence="1 2">
    <name type="scientific">Cirrhinus molitorella</name>
    <name type="common">mud carp</name>
    <dbReference type="NCBI Taxonomy" id="172907"/>
    <lineage>
        <taxon>Eukaryota</taxon>
        <taxon>Metazoa</taxon>
        <taxon>Chordata</taxon>
        <taxon>Craniata</taxon>
        <taxon>Vertebrata</taxon>
        <taxon>Euteleostomi</taxon>
        <taxon>Actinopterygii</taxon>
        <taxon>Neopterygii</taxon>
        <taxon>Teleostei</taxon>
        <taxon>Ostariophysi</taxon>
        <taxon>Cypriniformes</taxon>
        <taxon>Cyprinidae</taxon>
        <taxon>Labeoninae</taxon>
        <taxon>Labeonini</taxon>
        <taxon>Cirrhinus</taxon>
    </lineage>
</organism>
<keyword evidence="2" id="KW-1185">Reference proteome</keyword>
<evidence type="ECO:0000313" key="1">
    <source>
        <dbReference type="EMBL" id="KAL1257055.1"/>
    </source>
</evidence>
<name>A0ABR3LX10_9TELE</name>
<accession>A0ABR3LX10</accession>